<reference evidence="1 2" key="1">
    <citation type="submission" date="2018-01" db="EMBL/GenBank/DDBJ databases">
        <title>A novel member of the phylum Bacteroidetes isolated from glacier ice.</title>
        <authorList>
            <person name="Liu Q."/>
            <person name="Xin Y.-H."/>
        </authorList>
    </citation>
    <scope>NUCLEOTIDE SEQUENCE [LARGE SCALE GENOMIC DNA]</scope>
    <source>
        <strain evidence="1 2">RB1R16</strain>
    </source>
</reference>
<evidence type="ECO:0000313" key="2">
    <source>
        <dbReference type="Proteomes" id="UP000239872"/>
    </source>
</evidence>
<accession>A0A2S7SXT5</accession>
<proteinExistence type="predicted"/>
<evidence type="ECO:0000313" key="1">
    <source>
        <dbReference type="EMBL" id="PQJ11528.1"/>
    </source>
</evidence>
<protein>
    <submittedName>
        <fullName evidence="1">Uncharacterized protein</fullName>
    </submittedName>
</protein>
<name>A0A2S7SXT5_9BACT</name>
<keyword evidence="2" id="KW-1185">Reference proteome</keyword>
<organism evidence="1 2">
    <name type="scientific">Flavipsychrobacter stenotrophus</name>
    <dbReference type="NCBI Taxonomy" id="2077091"/>
    <lineage>
        <taxon>Bacteria</taxon>
        <taxon>Pseudomonadati</taxon>
        <taxon>Bacteroidota</taxon>
        <taxon>Chitinophagia</taxon>
        <taxon>Chitinophagales</taxon>
        <taxon>Chitinophagaceae</taxon>
        <taxon>Flavipsychrobacter</taxon>
    </lineage>
</organism>
<dbReference type="Proteomes" id="UP000239872">
    <property type="component" value="Unassembled WGS sequence"/>
</dbReference>
<dbReference type="EMBL" id="PPSL01000002">
    <property type="protein sequence ID" value="PQJ11528.1"/>
    <property type="molecule type" value="Genomic_DNA"/>
</dbReference>
<gene>
    <name evidence="1" type="ORF">CJD36_006920</name>
</gene>
<sequence length="145" mass="17101">MNLKKLIVYTVSVFSFNVCTGQTVSDKCDLLKAILHHPEVRQRCWSMKHTELPLIVNDRDFLFYGCTDSIDGRQLKITHDTSHYTVYDTRLKEDKSRKTIFVLREPGDKKLEFKVWDPMTNAYIRMAFRKVKGKYVALKHEVSHF</sequence>
<comment type="caution">
    <text evidence="1">The sequence shown here is derived from an EMBL/GenBank/DDBJ whole genome shotgun (WGS) entry which is preliminary data.</text>
</comment>
<dbReference type="AlphaFoldDB" id="A0A2S7SXT5"/>